<dbReference type="EMBL" id="CP065938">
    <property type="protein sequence ID" value="UWX06656.1"/>
    <property type="molecule type" value="Genomic_DNA"/>
</dbReference>
<feature type="transmembrane region" description="Helical" evidence="8">
    <location>
        <begin position="41"/>
        <end position="64"/>
    </location>
</feature>
<name>A0ABY5Y3K5_9BACT</name>
<evidence type="ECO:0000256" key="7">
    <source>
        <dbReference type="ARBA" id="ARBA00023136"/>
    </source>
</evidence>
<feature type="transmembrane region" description="Helical" evidence="8">
    <location>
        <begin position="142"/>
        <end position="159"/>
    </location>
</feature>
<dbReference type="InterPro" id="IPR018107">
    <property type="entry name" value="Na-dicarboxylate_symporter_CS"/>
</dbReference>
<dbReference type="Proteomes" id="UP001058120">
    <property type="component" value="Chromosome"/>
</dbReference>
<feature type="transmembrane region" description="Helical" evidence="8">
    <location>
        <begin position="344"/>
        <end position="366"/>
    </location>
</feature>
<feature type="transmembrane region" description="Helical" evidence="8">
    <location>
        <begin position="76"/>
        <end position="98"/>
    </location>
</feature>
<keyword evidence="3" id="KW-1003">Cell membrane</keyword>
<evidence type="ECO:0000256" key="6">
    <source>
        <dbReference type="ARBA" id="ARBA00022989"/>
    </source>
</evidence>
<dbReference type="PANTHER" id="PTHR42865:SF7">
    <property type="entry name" value="PROTON_GLUTAMATE-ASPARTATE SYMPORTER"/>
    <property type="match status" value="1"/>
</dbReference>
<evidence type="ECO:0000256" key="8">
    <source>
        <dbReference type="SAM" id="Phobius"/>
    </source>
</evidence>
<evidence type="ECO:0000256" key="3">
    <source>
        <dbReference type="ARBA" id="ARBA00022475"/>
    </source>
</evidence>
<protein>
    <submittedName>
        <fullName evidence="9">Dicarboxylate/amino acid:cation symporter</fullName>
    </submittedName>
</protein>
<dbReference type="SUPFAM" id="SSF118215">
    <property type="entry name" value="Proton glutamate symport protein"/>
    <property type="match status" value="1"/>
</dbReference>
<dbReference type="PROSITE" id="PS00713">
    <property type="entry name" value="NA_DICARBOXYL_SYMP_1"/>
    <property type="match status" value="1"/>
</dbReference>
<evidence type="ECO:0000256" key="2">
    <source>
        <dbReference type="ARBA" id="ARBA00022448"/>
    </source>
</evidence>
<dbReference type="Pfam" id="PF00375">
    <property type="entry name" value="SDF"/>
    <property type="match status" value="1"/>
</dbReference>
<keyword evidence="2" id="KW-0813">Transport</keyword>
<dbReference type="PRINTS" id="PR00173">
    <property type="entry name" value="EDTRNSPORT"/>
</dbReference>
<evidence type="ECO:0000313" key="9">
    <source>
        <dbReference type="EMBL" id="UWX06656.1"/>
    </source>
</evidence>
<keyword evidence="10" id="KW-1185">Reference proteome</keyword>
<keyword evidence="7 8" id="KW-0472">Membrane</keyword>
<feature type="transmembrane region" description="Helical" evidence="8">
    <location>
        <begin position="180"/>
        <end position="205"/>
    </location>
</feature>
<dbReference type="Gene3D" id="1.10.3860.10">
    <property type="entry name" value="Sodium:dicarboxylate symporter"/>
    <property type="match status" value="1"/>
</dbReference>
<feature type="transmembrane region" description="Helical" evidence="8">
    <location>
        <begin position="297"/>
        <end position="314"/>
    </location>
</feature>
<proteinExistence type="predicted"/>
<dbReference type="InterPro" id="IPR001991">
    <property type="entry name" value="Na-dicarboxylate_symporter"/>
</dbReference>
<dbReference type="PROSITE" id="PS51257">
    <property type="entry name" value="PROKAR_LIPOPROTEIN"/>
    <property type="match status" value="1"/>
</dbReference>
<dbReference type="InterPro" id="IPR036458">
    <property type="entry name" value="Na:dicarbo_symporter_sf"/>
</dbReference>
<accession>A0ABY5Y3K5</accession>
<feature type="transmembrane region" description="Helical" evidence="8">
    <location>
        <begin position="244"/>
        <end position="265"/>
    </location>
</feature>
<keyword evidence="4 8" id="KW-0812">Transmembrane</keyword>
<evidence type="ECO:0000256" key="1">
    <source>
        <dbReference type="ARBA" id="ARBA00004651"/>
    </source>
</evidence>
<comment type="subcellular location">
    <subcellularLocation>
        <location evidence="1">Cell membrane</location>
        <topology evidence="1">Multi-pass membrane protein</topology>
    </subcellularLocation>
</comment>
<keyword evidence="5" id="KW-0769">Symport</keyword>
<dbReference type="PANTHER" id="PTHR42865">
    <property type="entry name" value="PROTON/GLUTAMATE-ASPARTATE SYMPORTER"/>
    <property type="match status" value="1"/>
</dbReference>
<sequence length="404" mass="42763">MKISLTTQMLLALVLGCVCGLIVSAVGISPAYFKPLGDIFITLIRMVVVPLVFTTLVAGASSVGDLHKLGNIAVKTLCYYVGTTAIAVTIGVVIANVIQPGVGLTISTEGVKALNVNPPSLLKVFMDIIPLNPFEALTKGNMLQVIFFALFVGMACSTLKKEYEVVLRMFEGLAEIMLKITTAIMYYAPIGVFGLMTFTVGTYGLDVLLPLLELIITMFVACILHILLCYVPCIRFTGLKIRQFFKGIASPLLIAFTSTSSAAALSTNLQSVQKLGASKPVSSFMIPLGNTINMDGAAIYMGVAGIFAAALYGIDLTIDKQLLIIVMAVLASIGSIGVPGAALIMITMVFTQVGIPLEAIAVIAGVDRILDMMRTSLNVLGDATGALFVSKLEGDFVLPQDSEE</sequence>
<gene>
    <name evidence="9" type="ORF">JBF11_04945</name>
</gene>
<evidence type="ECO:0000256" key="4">
    <source>
        <dbReference type="ARBA" id="ARBA00022692"/>
    </source>
</evidence>
<feature type="transmembrane region" description="Helical" evidence="8">
    <location>
        <begin position="211"/>
        <end position="232"/>
    </location>
</feature>
<evidence type="ECO:0000313" key="10">
    <source>
        <dbReference type="Proteomes" id="UP001058120"/>
    </source>
</evidence>
<dbReference type="RefSeq" id="WP_334316267.1">
    <property type="nucleotide sequence ID" value="NZ_CP065938.1"/>
</dbReference>
<evidence type="ECO:0000256" key="5">
    <source>
        <dbReference type="ARBA" id="ARBA00022847"/>
    </source>
</evidence>
<feature type="transmembrane region" description="Helical" evidence="8">
    <location>
        <begin position="321"/>
        <end position="338"/>
    </location>
</feature>
<reference evidence="9" key="1">
    <citation type="submission" date="2020-12" db="EMBL/GenBank/DDBJ databases">
        <title>Taurinivorans muris gen. nov., sp. nov., fundamental and realized metabolic niche of a ubiquitous sulfidogenic bacterium in the murine intestine.</title>
        <authorList>
            <person name="Ye H."/>
            <person name="Hanson B.T."/>
            <person name="Loy A."/>
        </authorList>
    </citation>
    <scope>NUCLEOTIDE SEQUENCE</scope>
    <source>
        <strain evidence="9">LT0009</strain>
    </source>
</reference>
<organism evidence="9 10">
    <name type="scientific">Taurinivorans muris</name>
    <dbReference type="NCBI Taxonomy" id="2787751"/>
    <lineage>
        <taxon>Bacteria</taxon>
        <taxon>Pseudomonadati</taxon>
        <taxon>Thermodesulfobacteriota</taxon>
        <taxon>Desulfovibrionia</taxon>
        <taxon>Desulfovibrionales</taxon>
        <taxon>Desulfovibrionaceae</taxon>
        <taxon>Taurinivorans</taxon>
    </lineage>
</organism>
<keyword evidence="6 8" id="KW-1133">Transmembrane helix</keyword>